<dbReference type="Gene3D" id="3.10.129.10">
    <property type="entry name" value="Hotdog Thioesterase"/>
    <property type="match status" value="1"/>
</dbReference>
<dbReference type="OrthoDB" id="3727779at2"/>
<dbReference type="CDD" id="cd00586">
    <property type="entry name" value="4HBT"/>
    <property type="match status" value="1"/>
</dbReference>
<dbReference type="RefSeq" id="WP_093155995.1">
    <property type="nucleotide sequence ID" value="NZ_FNEK01000022.1"/>
</dbReference>
<dbReference type="InterPro" id="IPR051490">
    <property type="entry name" value="THEM6_lcsJ_thioesterase"/>
</dbReference>
<accession>A0A1G8VSF7</accession>
<gene>
    <name evidence="1" type="ORF">SAMN04488026_102221</name>
</gene>
<dbReference type="SUPFAM" id="SSF54637">
    <property type="entry name" value="Thioesterase/thiol ester dehydrase-isomerase"/>
    <property type="match status" value="1"/>
</dbReference>
<dbReference type="PANTHER" id="PTHR12475:SF4">
    <property type="entry name" value="PROTEIN THEM6"/>
    <property type="match status" value="1"/>
</dbReference>
<dbReference type="EMBL" id="FNEK01000022">
    <property type="protein sequence ID" value="SDJ68932.1"/>
    <property type="molecule type" value="Genomic_DNA"/>
</dbReference>
<keyword evidence="2" id="KW-1185">Reference proteome</keyword>
<reference evidence="1 2" key="1">
    <citation type="submission" date="2016-10" db="EMBL/GenBank/DDBJ databases">
        <authorList>
            <person name="de Groot N.N."/>
        </authorList>
    </citation>
    <scope>NUCLEOTIDE SEQUENCE [LARGE SCALE GENOMIC DNA]</scope>
    <source>
        <strain evidence="1 2">DSM 25294</strain>
    </source>
</reference>
<dbReference type="InterPro" id="IPR029069">
    <property type="entry name" value="HotDog_dom_sf"/>
</dbReference>
<dbReference type="Pfam" id="PF13279">
    <property type="entry name" value="4HBT_2"/>
    <property type="match status" value="1"/>
</dbReference>
<proteinExistence type="predicted"/>
<evidence type="ECO:0000313" key="1">
    <source>
        <dbReference type="EMBL" id="SDJ68932.1"/>
    </source>
</evidence>
<dbReference type="Proteomes" id="UP000199382">
    <property type="component" value="Unassembled WGS sequence"/>
</dbReference>
<dbReference type="PANTHER" id="PTHR12475">
    <property type="match status" value="1"/>
</dbReference>
<dbReference type="STRING" id="571298.SAMN04488026_102221"/>
<protein>
    <submittedName>
        <fullName evidence="1">Acyl-CoA thioesterase FadM</fullName>
    </submittedName>
</protein>
<organism evidence="1 2">
    <name type="scientific">Aliiruegeria lutimaris</name>
    <dbReference type="NCBI Taxonomy" id="571298"/>
    <lineage>
        <taxon>Bacteria</taxon>
        <taxon>Pseudomonadati</taxon>
        <taxon>Pseudomonadota</taxon>
        <taxon>Alphaproteobacteria</taxon>
        <taxon>Rhodobacterales</taxon>
        <taxon>Roseobacteraceae</taxon>
        <taxon>Aliiruegeria</taxon>
    </lineage>
</organism>
<name>A0A1G8VSF7_9RHOB</name>
<sequence length="186" mass="21530">MYPFFRLIREVARNRKTAPLPLLGMHVASHICWPWDIDPWMELNNGRTLTLYDMGRVGLFLRAGIVSVMKANRWAGTIAGSSFRYRKRVRAFDRYELRTRMLGWDERFFYAEQSMWRKGECTSHGLLRMAITDAKGLVETARVAEAFGHDGKSPELPDWVRAWIDAEAARPWPPMQDDAPDTRIAA</sequence>
<dbReference type="AlphaFoldDB" id="A0A1G8VSF7"/>
<evidence type="ECO:0000313" key="2">
    <source>
        <dbReference type="Proteomes" id="UP000199382"/>
    </source>
</evidence>